<dbReference type="EMBL" id="MHKD01000014">
    <property type="protein sequence ID" value="OGY84434.1"/>
    <property type="molecule type" value="Genomic_DNA"/>
</dbReference>
<feature type="domain" description="Bacterial type II secretion system protein E" evidence="2">
    <location>
        <begin position="6"/>
        <end position="279"/>
    </location>
</feature>
<dbReference type="Gene3D" id="3.30.450.90">
    <property type="match status" value="1"/>
</dbReference>
<dbReference type="Pfam" id="PF00437">
    <property type="entry name" value="T2SSE"/>
    <property type="match status" value="1"/>
</dbReference>
<dbReference type="Proteomes" id="UP000176952">
    <property type="component" value="Unassembled WGS sequence"/>
</dbReference>
<reference evidence="3 4" key="1">
    <citation type="journal article" date="2016" name="Nat. Commun.">
        <title>Thousands of microbial genomes shed light on interconnected biogeochemical processes in an aquifer system.</title>
        <authorList>
            <person name="Anantharaman K."/>
            <person name="Brown C.T."/>
            <person name="Hug L.A."/>
            <person name="Sharon I."/>
            <person name="Castelle C.J."/>
            <person name="Probst A.J."/>
            <person name="Thomas B.C."/>
            <person name="Singh A."/>
            <person name="Wilkins M.J."/>
            <person name="Karaoz U."/>
            <person name="Brodie E.L."/>
            <person name="Williams K.H."/>
            <person name="Hubbard S.S."/>
            <person name="Banfield J.F."/>
        </authorList>
    </citation>
    <scope>NUCLEOTIDE SEQUENCE [LARGE SCALE GENOMIC DNA]</scope>
</reference>
<dbReference type="InterPro" id="IPR001482">
    <property type="entry name" value="T2SS/T4SS_dom"/>
</dbReference>
<dbReference type="InterPro" id="IPR050921">
    <property type="entry name" value="T4SS_GSP_E_ATPase"/>
</dbReference>
<accession>A0A1G2B5F7</accession>
<gene>
    <name evidence="3" type="ORF">A3F54_00655</name>
</gene>
<dbReference type="GO" id="GO:0016887">
    <property type="term" value="F:ATP hydrolysis activity"/>
    <property type="evidence" value="ECO:0007669"/>
    <property type="project" value="InterPro"/>
</dbReference>
<evidence type="ECO:0000313" key="3">
    <source>
        <dbReference type="EMBL" id="OGY84434.1"/>
    </source>
</evidence>
<dbReference type="SUPFAM" id="SSF52540">
    <property type="entry name" value="P-loop containing nucleoside triphosphate hydrolases"/>
    <property type="match status" value="1"/>
</dbReference>
<protein>
    <recommendedName>
        <fullName evidence="2">Bacterial type II secretion system protein E domain-containing protein</fullName>
    </recommendedName>
</protein>
<comment type="similarity">
    <text evidence="1">Belongs to the GSP E family.</text>
</comment>
<dbReference type="STRING" id="1798542.A3F54_00655"/>
<evidence type="ECO:0000256" key="1">
    <source>
        <dbReference type="ARBA" id="ARBA00006611"/>
    </source>
</evidence>
<dbReference type="Gene3D" id="3.40.50.300">
    <property type="entry name" value="P-loop containing nucleotide triphosphate hydrolases"/>
    <property type="match status" value="1"/>
</dbReference>
<organism evidence="3 4">
    <name type="scientific">Candidatus Kerfeldbacteria bacterium RIFCSPHIGHO2_12_FULL_48_17</name>
    <dbReference type="NCBI Taxonomy" id="1798542"/>
    <lineage>
        <taxon>Bacteria</taxon>
        <taxon>Candidatus Kerfeldiibacteriota</taxon>
    </lineage>
</organism>
<dbReference type="AlphaFoldDB" id="A0A1G2B5F7"/>
<evidence type="ECO:0000259" key="2">
    <source>
        <dbReference type="Pfam" id="PF00437"/>
    </source>
</evidence>
<name>A0A1G2B5F7_9BACT</name>
<sequence>MGFSTEQLVMQRLLSTMAQKQASDLHLSVGNSPTLRINGQLLALNEEPILQTEFVKKLAESILSVEQKQVLEKVREITISHNFLGKVRFRVHVFYQQGFISLSLRQIKDKVPSFQELGLPPEFIHFVNLPRCFVIVTGAFGSGRTTTLSALVGAMNATHAYHVVTLEKPIEQIFIDNKSLIEQREIGKDTPTFVSGLNSVLNEDINCVMISDIPDGDTIMKLLEVAESGKIVYAGLSAPNVISALENLINSVSPDEEEQLRSKLARNLTSIIALKLIPSSNSGVVPAIEMLTPDDTSRNSIREGSFNQLRDILEHSRTAGTQSFDRALVALIQQRKISVEKAIEHATDPRFIQSNLA</sequence>
<evidence type="ECO:0000313" key="4">
    <source>
        <dbReference type="Proteomes" id="UP000176952"/>
    </source>
</evidence>
<dbReference type="PANTHER" id="PTHR30486:SF12">
    <property type="entry name" value="TYPE IV PILUS ATPASE PILU"/>
    <property type="match status" value="1"/>
</dbReference>
<proteinExistence type="inferred from homology"/>
<comment type="caution">
    <text evidence="3">The sequence shown here is derived from an EMBL/GenBank/DDBJ whole genome shotgun (WGS) entry which is preliminary data.</text>
</comment>
<dbReference type="InterPro" id="IPR027417">
    <property type="entry name" value="P-loop_NTPase"/>
</dbReference>
<dbReference type="PANTHER" id="PTHR30486">
    <property type="entry name" value="TWITCHING MOTILITY PROTEIN PILT"/>
    <property type="match status" value="1"/>
</dbReference>